<dbReference type="InterPro" id="IPR029044">
    <property type="entry name" value="Nucleotide-diphossugar_trans"/>
</dbReference>
<dbReference type="Proteomes" id="UP000175968">
    <property type="component" value="Chromosome"/>
</dbReference>
<evidence type="ECO:0000313" key="3">
    <source>
        <dbReference type="EMBL" id="AOW08147.1"/>
    </source>
</evidence>
<evidence type="ECO:0000259" key="2">
    <source>
        <dbReference type="Pfam" id="PF00535"/>
    </source>
</evidence>
<sequence>MTKISVVVPIFNASSRITKVLDSVLRQSFPVFEIILINDCSKDDTSKVLEKYIEDNKKITFKVFDLKVNKGVSFCRNLGWDNASGDYIAFLDSDDFWNQNKLEIMSNIISSSEVDLIGHNYNEKGSSLNEFFIFNPQLVYKISFYKLLIRNKFQTSCVLIKKGIKERFDTSISHSEDYELFLRLTAKKYNVVYYNERLTYLGRPQLSKGGLSEKKMKMRIGEIKTYRSGLYIRKIGFLLPVMMIYSFFKSLIKINR</sequence>
<reference evidence="3 4" key="1">
    <citation type="submission" date="2016-10" db="EMBL/GenBank/DDBJ databases">
        <title>Flavobacterium gilvum sp. nov., isolated from stream water.</title>
        <authorList>
            <person name="Shin S.-K."/>
            <person name="Cho Y.-J."/>
            <person name="Yi H."/>
        </authorList>
    </citation>
    <scope>NUCLEOTIDE SEQUENCE [LARGE SCALE GENOMIC DNA]</scope>
    <source>
        <strain evidence="3 4">EM1308</strain>
    </source>
</reference>
<accession>A0AAC9I590</accession>
<keyword evidence="4" id="KW-1185">Reference proteome</keyword>
<dbReference type="PANTHER" id="PTHR43685">
    <property type="entry name" value="GLYCOSYLTRANSFERASE"/>
    <property type="match status" value="1"/>
</dbReference>
<dbReference type="RefSeq" id="WP_035637402.1">
    <property type="nucleotide sequence ID" value="NZ_CP017479.1"/>
</dbReference>
<dbReference type="InterPro" id="IPR050834">
    <property type="entry name" value="Glycosyltransf_2"/>
</dbReference>
<feature type="domain" description="Glycosyltransferase 2-like" evidence="2">
    <location>
        <begin position="5"/>
        <end position="129"/>
    </location>
</feature>
<dbReference type="SUPFAM" id="SSF53448">
    <property type="entry name" value="Nucleotide-diphospho-sugar transferases"/>
    <property type="match status" value="1"/>
</dbReference>
<name>A0AAC9I590_9FLAO</name>
<keyword evidence="1" id="KW-1133">Transmembrane helix</keyword>
<evidence type="ECO:0000313" key="4">
    <source>
        <dbReference type="Proteomes" id="UP000175968"/>
    </source>
</evidence>
<dbReference type="InterPro" id="IPR001173">
    <property type="entry name" value="Glyco_trans_2-like"/>
</dbReference>
<keyword evidence="1" id="KW-0472">Membrane</keyword>
<feature type="transmembrane region" description="Helical" evidence="1">
    <location>
        <begin position="230"/>
        <end position="248"/>
    </location>
</feature>
<evidence type="ECO:0000256" key="1">
    <source>
        <dbReference type="SAM" id="Phobius"/>
    </source>
</evidence>
<organism evidence="3 4">
    <name type="scientific">Flavobacterium gilvum</name>
    <dbReference type="NCBI Taxonomy" id="1492737"/>
    <lineage>
        <taxon>Bacteria</taxon>
        <taxon>Pseudomonadati</taxon>
        <taxon>Bacteroidota</taxon>
        <taxon>Flavobacteriia</taxon>
        <taxon>Flavobacteriales</taxon>
        <taxon>Flavobacteriaceae</taxon>
        <taxon>Flavobacterium</taxon>
    </lineage>
</organism>
<keyword evidence="1" id="KW-0812">Transmembrane</keyword>
<proteinExistence type="predicted"/>
<dbReference type="PANTHER" id="PTHR43685:SF2">
    <property type="entry name" value="GLYCOSYLTRANSFERASE 2-LIKE DOMAIN-CONTAINING PROTEIN"/>
    <property type="match status" value="1"/>
</dbReference>
<dbReference type="KEGG" id="fgl:EM308_00730"/>
<dbReference type="Pfam" id="PF00535">
    <property type="entry name" value="Glycos_transf_2"/>
    <property type="match status" value="1"/>
</dbReference>
<dbReference type="Gene3D" id="3.90.550.10">
    <property type="entry name" value="Spore Coat Polysaccharide Biosynthesis Protein SpsA, Chain A"/>
    <property type="match status" value="1"/>
</dbReference>
<dbReference type="AlphaFoldDB" id="A0AAC9I590"/>
<protein>
    <recommendedName>
        <fullName evidence="2">Glycosyltransferase 2-like domain-containing protein</fullName>
    </recommendedName>
</protein>
<gene>
    <name evidence="3" type="ORF">EM308_00730</name>
</gene>
<dbReference type="CDD" id="cd00761">
    <property type="entry name" value="Glyco_tranf_GTA_type"/>
    <property type="match status" value="1"/>
</dbReference>
<dbReference type="EMBL" id="CP017479">
    <property type="protein sequence ID" value="AOW08147.1"/>
    <property type="molecule type" value="Genomic_DNA"/>
</dbReference>